<dbReference type="Proteomes" id="UP000535415">
    <property type="component" value="Unassembled WGS sequence"/>
</dbReference>
<name>A0A7W9BLC0_9RHOB</name>
<evidence type="ECO:0000313" key="3">
    <source>
        <dbReference type="Proteomes" id="UP000535415"/>
    </source>
</evidence>
<protein>
    <submittedName>
        <fullName evidence="2">Uncharacterized protein</fullName>
    </submittedName>
</protein>
<keyword evidence="1" id="KW-0472">Membrane</keyword>
<evidence type="ECO:0000313" key="2">
    <source>
        <dbReference type="EMBL" id="MBB5722638.1"/>
    </source>
</evidence>
<dbReference type="AlphaFoldDB" id="A0A7W9BLC0"/>
<organism evidence="2 3">
    <name type="scientific">Yoonia ponticola</name>
    <dbReference type="NCBI Taxonomy" id="1524255"/>
    <lineage>
        <taxon>Bacteria</taxon>
        <taxon>Pseudomonadati</taxon>
        <taxon>Pseudomonadota</taxon>
        <taxon>Alphaproteobacteria</taxon>
        <taxon>Rhodobacterales</taxon>
        <taxon>Paracoccaceae</taxon>
        <taxon>Yoonia</taxon>
    </lineage>
</organism>
<dbReference type="EMBL" id="JACIJM010000005">
    <property type="protein sequence ID" value="MBB5722638.1"/>
    <property type="molecule type" value="Genomic_DNA"/>
</dbReference>
<feature type="transmembrane region" description="Helical" evidence="1">
    <location>
        <begin position="66"/>
        <end position="85"/>
    </location>
</feature>
<gene>
    <name evidence="2" type="ORF">FHS72_002264</name>
</gene>
<dbReference type="RefSeq" id="WP_183529073.1">
    <property type="nucleotide sequence ID" value="NZ_JACIJM010000005.1"/>
</dbReference>
<comment type="caution">
    <text evidence="2">The sequence shown here is derived from an EMBL/GenBank/DDBJ whole genome shotgun (WGS) entry which is preliminary data.</text>
</comment>
<keyword evidence="1" id="KW-1133">Transmembrane helix</keyword>
<feature type="transmembrane region" description="Helical" evidence="1">
    <location>
        <begin position="6"/>
        <end position="24"/>
    </location>
</feature>
<keyword evidence="1" id="KW-0812">Transmembrane</keyword>
<accession>A0A7W9BLC0</accession>
<sequence>MGFVRLVVFGFIGLGVIYLSISVYSRSVRREKLEEQYDENPIANMTRREFVENGVKSYNNSFRPKLIALVFVIPPAIVAAIIYVINAN</sequence>
<proteinExistence type="predicted"/>
<keyword evidence="3" id="KW-1185">Reference proteome</keyword>
<evidence type="ECO:0000256" key="1">
    <source>
        <dbReference type="SAM" id="Phobius"/>
    </source>
</evidence>
<reference evidence="2 3" key="1">
    <citation type="submission" date="2020-08" db="EMBL/GenBank/DDBJ databases">
        <title>Genomic Encyclopedia of Type Strains, Phase IV (KMG-IV): sequencing the most valuable type-strain genomes for metagenomic binning, comparative biology and taxonomic classification.</title>
        <authorList>
            <person name="Goeker M."/>
        </authorList>
    </citation>
    <scope>NUCLEOTIDE SEQUENCE [LARGE SCALE GENOMIC DNA]</scope>
    <source>
        <strain evidence="2 3">DSM 101064</strain>
    </source>
</reference>